<feature type="transmembrane region" description="Helical" evidence="1">
    <location>
        <begin position="12"/>
        <end position="31"/>
    </location>
</feature>
<keyword evidence="1" id="KW-1133">Transmembrane helix</keyword>
<protein>
    <submittedName>
        <fullName evidence="2">Uncharacterized protein</fullName>
    </submittedName>
</protein>
<evidence type="ECO:0000313" key="2">
    <source>
        <dbReference type="EMBL" id="JAE13048.1"/>
    </source>
</evidence>
<proteinExistence type="predicted"/>
<evidence type="ECO:0000256" key="1">
    <source>
        <dbReference type="SAM" id="Phobius"/>
    </source>
</evidence>
<keyword evidence="1" id="KW-0472">Membrane</keyword>
<organism evidence="2">
    <name type="scientific">Arundo donax</name>
    <name type="common">Giant reed</name>
    <name type="synonym">Donax arundinaceus</name>
    <dbReference type="NCBI Taxonomy" id="35708"/>
    <lineage>
        <taxon>Eukaryota</taxon>
        <taxon>Viridiplantae</taxon>
        <taxon>Streptophyta</taxon>
        <taxon>Embryophyta</taxon>
        <taxon>Tracheophyta</taxon>
        <taxon>Spermatophyta</taxon>
        <taxon>Magnoliopsida</taxon>
        <taxon>Liliopsida</taxon>
        <taxon>Poales</taxon>
        <taxon>Poaceae</taxon>
        <taxon>PACMAD clade</taxon>
        <taxon>Arundinoideae</taxon>
        <taxon>Arundineae</taxon>
        <taxon>Arundo</taxon>
    </lineage>
</organism>
<reference evidence="2" key="2">
    <citation type="journal article" date="2015" name="Data Brief">
        <title>Shoot transcriptome of the giant reed, Arundo donax.</title>
        <authorList>
            <person name="Barrero R.A."/>
            <person name="Guerrero F.D."/>
            <person name="Moolhuijzen P."/>
            <person name="Goolsby J.A."/>
            <person name="Tidwell J."/>
            <person name="Bellgard S.E."/>
            <person name="Bellgard M.I."/>
        </authorList>
    </citation>
    <scope>NUCLEOTIDE SEQUENCE</scope>
    <source>
        <tissue evidence="2">Shoot tissue taken approximately 20 cm above the soil surface</tissue>
    </source>
</reference>
<keyword evidence="1" id="KW-0812">Transmembrane</keyword>
<dbReference type="EMBL" id="GBRH01184848">
    <property type="protein sequence ID" value="JAE13048.1"/>
    <property type="molecule type" value="Transcribed_RNA"/>
</dbReference>
<accession>A0A0A9FXI5</accession>
<name>A0A0A9FXI5_ARUDO</name>
<reference evidence="2" key="1">
    <citation type="submission" date="2014-09" db="EMBL/GenBank/DDBJ databases">
        <authorList>
            <person name="Magalhaes I.L.F."/>
            <person name="Oliveira U."/>
            <person name="Santos F.R."/>
            <person name="Vidigal T.H.D.A."/>
            <person name="Brescovit A.D."/>
            <person name="Santos A.J."/>
        </authorList>
    </citation>
    <scope>NUCLEOTIDE SEQUENCE</scope>
    <source>
        <tissue evidence="2">Shoot tissue taken approximately 20 cm above the soil surface</tissue>
    </source>
</reference>
<dbReference type="AlphaFoldDB" id="A0A0A9FXI5"/>
<sequence length="35" mass="4171">MDKKLLLYEVKLKAIFIHIRTDTICLIFAIICPFF</sequence>